<organism evidence="2 3">
    <name type="scientific">Stenotrophomonas nematodicola</name>
    <dbReference type="NCBI Taxonomy" id="2656746"/>
    <lineage>
        <taxon>Bacteria</taxon>
        <taxon>Pseudomonadati</taxon>
        <taxon>Pseudomonadota</taxon>
        <taxon>Gammaproteobacteria</taxon>
        <taxon>Lysobacterales</taxon>
        <taxon>Lysobacteraceae</taxon>
        <taxon>Stenotrophomonas</taxon>
    </lineage>
</organism>
<dbReference type="Gene3D" id="1.10.238.10">
    <property type="entry name" value="EF-hand"/>
    <property type="match status" value="1"/>
</dbReference>
<feature type="region of interest" description="Disordered" evidence="1">
    <location>
        <begin position="1"/>
        <end position="45"/>
    </location>
</feature>
<dbReference type="Proteomes" id="UP001605261">
    <property type="component" value="Unassembled WGS sequence"/>
</dbReference>
<protein>
    <recommendedName>
        <fullName evidence="4">EF-hand domain-containing protein</fullName>
    </recommendedName>
</protein>
<evidence type="ECO:0008006" key="4">
    <source>
        <dbReference type="Google" id="ProtNLM"/>
    </source>
</evidence>
<evidence type="ECO:0000313" key="3">
    <source>
        <dbReference type="Proteomes" id="UP001605261"/>
    </source>
</evidence>
<sequence>MADLNGDGDLSGEEAGRFAQMRFEGLDTNHDEQLDLPEFQSGFRR</sequence>
<evidence type="ECO:0000256" key="1">
    <source>
        <dbReference type="SAM" id="MobiDB-lite"/>
    </source>
</evidence>
<proteinExistence type="predicted"/>
<name>A0ABW7CXD3_9GAMM</name>
<feature type="compositionally biased region" description="Basic and acidic residues" evidence="1">
    <location>
        <begin position="24"/>
        <end position="33"/>
    </location>
</feature>
<dbReference type="RefSeq" id="WP_394163358.1">
    <property type="nucleotide sequence ID" value="NZ_JBHGCJ010000007.1"/>
</dbReference>
<comment type="caution">
    <text evidence="2">The sequence shown here is derived from an EMBL/GenBank/DDBJ whole genome shotgun (WGS) entry which is preliminary data.</text>
</comment>
<reference evidence="2 3" key="1">
    <citation type="submission" date="2024-09" db="EMBL/GenBank/DDBJ databases">
        <authorList>
            <consortium name="All-Russian atlas of soil microorganisms"/>
            <consortium name="as a basis for the search for new antimicrobial producers and enzymes with unique properties"/>
            <person name="Sokolova E.A."/>
            <person name="Voronina E.N."/>
        </authorList>
    </citation>
    <scope>NUCLEOTIDE SEQUENCE [LARGE SCALE GENOMIC DNA]</scope>
    <source>
        <strain evidence="2 3">AF-22b-331.1</strain>
    </source>
</reference>
<dbReference type="SUPFAM" id="SSF47473">
    <property type="entry name" value="EF-hand"/>
    <property type="match status" value="1"/>
</dbReference>
<accession>A0ABW7CXD3</accession>
<dbReference type="EMBL" id="JBHGCJ010000007">
    <property type="protein sequence ID" value="MFG6109619.1"/>
    <property type="molecule type" value="Genomic_DNA"/>
</dbReference>
<keyword evidence="3" id="KW-1185">Reference proteome</keyword>
<dbReference type="InterPro" id="IPR011992">
    <property type="entry name" value="EF-hand-dom_pair"/>
</dbReference>
<gene>
    <name evidence="2" type="ORF">ACEU0G_003634</name>
</gene>
<evidence type="ECO:0000313" key="2">
    <source>
        <dbReference type="EMBL" id="MFG6109619.1"/>
    </source>
</evidence>